<keyword evidence="2" id="KW-1185">Reference proteome</keyword>
<evidence type="ECO:0000313" key="1">
    <source>
        <dbReference type="EMBL" id="GKU85633.1"/>
    </source>
</evidence>
<proteinExistence type="predicted"/>
<comment type="caution">
    <text evidence="1">The sequence shown here is derived from an EMBL/GenBank/DDBJ whole genome shotgun (WGS) entry which is preliminary data.</text>
</comment>
<reference evidence="1 2" key="1">
    <citation type="journal article" date="2021" name="Commun. Biol.">
        <title>The genome of Shorea leprosula (Dipterocarpaceae) highlights the ecological relevance of drought in aseasonal tropical rainforests.</title>
        <authorList>
            <person name="Ng K.K.S."/>
            <person name="Kobayashi M.J."/>
            <person name="Fawcett J.A."/>
            <person name="Hatakeyama M."/>
            <person name="Paape T."/>
            <person name="Ng C.H."/>
            <person name="Ang C.C."/>
            <person name="Tnah L.H."/>
            <person name="Lee C.T."/>
            <person name="Nishiyama T."/>
            <person name="Sese J."/>
            <person name="O'Brien M.J."/>
            <person name="Copetti D."/>
            <person name="Mohd Noor M.I."/>
            <person name="Ong R.C."/>
            <person name="Putra M."/>
            <person name="Sireger I.Z."/>
            <person name="Indrioko S."/>
            <person name="Kosugi Y."/>
            <person name="Izuno A."/>
            <person name="Isagi Y."/>
            <person name="Lee S.L."/>
            <person name="Shimizu K.K."/>
        </authorList>
    </citation>
    <scope>NUCLEOTIDE SEQUENCE [LARGE SCALE GENOMIC DNA]</scope>
    <source>
        <strain evidence="1">214</strain>
    </source>
</reference>
<dbReference type="EMBL" id="BPVZ01000001">
    <property type="protein sequence ID" value="GKU85633.1"/>
    <property type="molecule type" value="Genomic_DNA"/>
</dbReference>
<sequence length="68" mass="7655">MIASVEKNDGFFLVERRCECAINIKLAAAAAAASATLFSNKVVRAQVWDIFQSWLLCFGEFDLNLWKI</sequence>
<dbReference type="Proteomes" id="UP001054252">
    <property type="component" value="Unassembled WGS sequence"/>
</dbReference>
<name>A0AAV5HIR7_9ROSI</name>
<dbReference type="AlphaFoldDB" id="A0AAV5HIR7"/>
<evidence type="ECO:0000313" key="2">
    <source>
        <dbReference type="Proteomes" id="UP001054252"/>
    </source>
</evidence>
<accession>A0AAV5HIR7</accession>
<organism evidence="1 2">
    <name type="scientific">Rubroshorea leprosula</name>
    <dbReference type="NCBI Taxonomy" id="152421"/>
    <lineage>
        <taxon>Eukaryota</taxon>
        <taxon>Viridiplantae</taxon>
        <taxon>Streptophyta</taxon>
        <taxon>Embryophyta</taxon>
        <taxon>Tracheophyta</taxon>
        <taxon>Spermatophyta</taxon>
        <taxon>Magnoliopsida</taxon>
        <taxon>eudicotyledons</taxon>
        <taxon>Gunneridae</taxon>
        <taxon>Pentapetalae</taxon>
        <taxon>rosids</taxon>
        <taxon>malvids</taxon>
        <taxon>Malvales</taxon>
        <taxon>Dipterocarpaceae</taxon>
        <taxon>Rubroshorea</taxon>
    </lineage>
</organism>
<protein>
    <submittedName>
        <fullName evidence="1">Uncharacterized protein</fullName>
    </submittedName>
</protein>
<gene>
    <name evidence="1" type="ORF">SLEP1_g273</name>
</gene>